<accession>A0A1W2F467</accession>
<keyword evidence="1" id="KW-0479">Metal-binding</keyword>
<dbReference type="Gene3D" id="3.40.50.1400">
    <property type="match status" value="2"/>
</dbReference>
<protein>
    <submittedName>
        <fullName evidence="3">Sirohydrochlorin ferrochelatase</fullName>
    </submittedName>
</protein>
<dbReference type="EMBL" id="FWXV01000004">
    <property type="protein sequence ID" value="SMD16296.1"/>
    <property type="molecule type" value="Genomic_DNA"/>
</dbReference>
<evidence type="ECO:0000256" key="1">
    <source>
        <dbReference type="ARBA" id="ARBA00022723"/>
    </source>
</evidence>
<evidence type="ECO:0000313" key="4">
    <source>
        <dbReference type="Proteomes" id="UP000192674"/>
    </source>
</evidence>
<evidence type="ECO:0000256" key="2">
    <source>
        <dbReference type="ARBA" id="ARBA00023239"/>
    </source>
</evidence>
<sequence>MTLVLAAHGTRDPAGSQVIHELAERVRARLSDVDVRVAFADVCSPSVSDVLRTVDGPAVVVPAFLASGYHVRVDIPAQVRESGHRQTIVTDPFGPSPSLVAVVHERLVEAGWDGEPVVLAAAGSSDSRALDDVQRAARLLQTRVRVPVEVGYVTTASPRVTDLVRDRRLAIAAWLLAPGLFHRVVRDAGASVAAEPIGAHSGAVELVVRRYRNAYLPTGAVSLPLSFATATQVPARSPCAQDSLVG</sequence>
<keyword evidence="4" id="KW-1185">Reference proteome</keyword>
<evidence type="ECO:0000313" key="3">
    <source>
        <dbReference type="EMBL" id="SMD16296.1"/>
    </source>
</evidence>
<dbReference type="GO" id="GO:0016829">
    <property type="term" value="F:lyase activity"/>
    <property type="evidence" value="ECO:0007669"/>
    <property type="project" value="UniProtKB-KW"/>
</dbReference>
<dbReference type="Proteomes" id="UP000192674">
    <property type="component" value="Unassembled WGS sequence"/>
</dbReference>
<dbReference type="InterPro" id="IPR050963">
    <property type="entry name" value="Sirohydro_Cobaltochel/CbiX"/>
</dbReference>
<proteinExistence type="predicted"/>
<reference evidence="3 4" key="1">
    <citation type="submission" date="2017-04" db="EMBL/GenBank/DDBJ databases">
        <authorList>
            <person name="Afonso C.L."/>
            <person name="Miller P.J."/>
            <person name="Scott M.A."/>
            <person name="Spackman E."/>
            <person name="Goraichik I."/>
            <person name="Dimitrov K.M."/>
            <person name="Suarez D.L."/>
            <person name="Swayne D.E."/>
        </authorList>
    </citation>
    <scope>NUCLEOTIDE SEQUENCE [LARGE SCALE GENOMIC DNA]</scope>
    <source>
        <strain evidence="3 4">DSM 43828</strain>
    </source>
</reference>
<dbReference type="Pfam" id="PF01903">
    <property type="entry name" value="CbiX"/>
    <property type="match status" value="1"/>
</dbReference>
<dbReference type="GO" id="GO:0046872">
    <property type="term" value="F:metal ion binding"/>
    <property type="evidence" value="ECO:0007669"/>
    <property type="project" value="UniProtKB-KW"/>
</dbReference>
<dbReference type="OrthoDB" id="7345302at2"/>
<dbReference type="RefSeq" id="WP_084429749.1">
    <property type="nucleotide sequence ID" value="NZ_FWXV01000004.1"/>
</dbReference>
<name>A0A1W2F467_KIBAR</name>
<dbReference type="CDD" id="cd03416">
    <property type="entry name" value="CbiX_SirB_N"/>
    <property type="match status" value="1"/>
</dbReference>
<organism evidence="3 4">
    <name type="scientific">Kibdelosporangium aridum</name>
    <dbReference type="NCBI Taxonomy" id="2030"/>
    <lineage>
        <taxon>Bacteria</taxon>
        <taxon>Bacillati</taxon>
        <taxon>Actinomycetota</taxon>
        <taxon>Actinomycetes</taxon>
        <taxon>Pseudonocardiales</taxon>
        <taxon>Pseudonocardiaceae</taxon>
        <taxon>Kibdelosporangium</taxon>
    </lineage>
</organism>
<keyword evidence="2" id="KW-0456">Lyase</keyword>
<dbReference type="AlphaFoldDB" id="A0A1W2F467"/>
<dbReference type="PANTHER" id="PTHR33542:SF5">
    <property type="entry name" value="FERROCHELATASE CHE1"/>
    <property type="match status" value="1"/>
</dbReference>
<gene>
    <name evidence="3" type="ORF">SAMN05661093_05456</name>
</gene>
<dbReference type="PANTHER" id="PTHR33542">
    <property type="entry name" value="SIROHYDROCHLORIN FERROCHELATASE, CHLOROPLASTIC"/>
    <property type="match status" value="1"/>
</dbReference>
<dbReference type="SUPFAM" id="SSF53800">
    <property type="entry name" value="Chelatase"/>
    <property type="match status" value="1"/>
</dbReference>
<dbReference type="InterPro" id="IPR002762">
    <property type="entry name" value="CbiX-like"/>
</dbReference>